<dbReference type="InterPro" id="IPR032485">
    <property type="entry name" value="LRP1-like_beta_prop"/>
</dbReference>
<evidence type="ECO:0000313" key="3">
    <source>
        <dbReference type="Proteomes" id="UP001546774"/>
    </source>
</evidence>
<evidence type="ECO:0000259" key="1">
    <source>
        <dbReference type="Pfam" id="PF16472"/>
    </source>
</evidence>
<name>A0ABV1H829_9FIRM</name>
<dbReference type="Proteomes" id="UP001546774">
    <property type="component" value="Unassembled WGS sequence"/>
</dbReference>
<feature type="domain" description="Prolow-density lipoprotein receptor-related protein 1-like beta-propeller" evidence="1">
    <location>
        <begin position="42"/>
        <end position="327"/>
    </location>
</feature>
<accession>A0ABV1H829</accession>
<proteinExistence type="predicted"/>
<comment type="caution">
    <text evidence="2">The sequence shown here is derived from an EMBL/GenBank/DDBJ whole genome shotgun (WGS) entry which is preliminary data.</text>
</comment>
<organism evidence="2 3">
    <name type="scientific">Lachnospira intestinalis</name>
    <dbReference type="NCBI Taxonomy" id="3133158"/>
    <lineage>
        <taxon>Bacteria</taxon>
        <taxon>Bacillati</taxon>
        <taxon>Bacillota</taxon>
        <taxon>Clostridia</taxon>
        <taxon>Lachnospirales</taxon>
        <taxon>Lachnospiraceae</taxon>
        <taxon>Lachnospira</taxon>
    </lineage>
</organism>
<evidence type="ECO:0000313" key="2">
    <source>
        <dbReference type="EMBL" id="MEQ2555873.1"/>
    </source>
</evidence>
<dbReference type="EMBL" id="JBBMFS010000013">
    <property type="protein sequence ID" value="MEQ2555873.1"/>
    <property type="molecule type" value="Genomic_DNA"/>
</dbReference>
<dbReference type="Pfam" id="PF16472">
    <property type="entry name" value="DUF5050"/>
    <property type="match status" value="1"/>
</dbReference>
<protein>
    <submittedName>
        <fullName evidence="2">DUF5050 domain-containing protein</fullName>
    </submittedName>
</protein>
<sequence length="344" mass="39007">MKLKRSVKFIILAVVVVLIVVAVVVHALPKKKQTNSADAAGNTAGNLMNGGLFCEYNNKIYFANPYDHNYLYVMDSDCSNARMLNSDSVASLNIYNDKIYYVKNNFSKEMIGTILRGQLFGIYQTDLEGQNSTMLYNHLTGSVSLCGNYLYYQHYESDVGITLHRMDIDGENDKLVSNTPYNPSCVSEGKIYFSNTDKKNVISTLDPKDDSISLYYDANSYLPDSEGNYIYYIDISKGYSLVRVNKNTKTVELLYGKDNCKVINYNLYGSKIFFQLEGDDNPGLYRMNADGTQVEYIANGDLTNIHCTSQYTFFQYFDNQGVLYRVPTMGAISYPEEIRIQKES</sequence>
<dbReference type="SUPFAM" id="SSF69304">
    <property type="entry name" value="Tricorn protease N-terminal domain"/>
    <property type="match status" value="1"/>
</dbReference>
<keyword evidence="3" id="KW-1185">Reference proteome</keyword>
<gene>
    <name evidence="2" type="ORF">WMO37_12820</name>
</gene>
<reference evidence="2" key="1">
    <citation type="submission" date="2024-03" db="EMBL/GenBank/DDBJ databases">
        <title>Human intestinal bacterial collection.</title>
        <authorList>
            <person name="Pauvert C."/>
            <person name="Hitch T.C.A."/>
            <person name="Clavel T."/>
        </authorList>
    </citation>
    <scope>NUCLEOTIDE SEQUENCE [LARGE SCALE GENOMIC DNA]</scope>
    <source>
        <strain evidence="2">CLA-AA-H89B</strain>
    </source>
</reference>